<feature type="compositionally biased region" description="Low complexity" evidence="2">
    <location>
        <begin position="893"/>
        <end position="906"/>
    </location>
</feature>
<feature type="compositionally biased region" description="Polar residues" evidence="2">
    <location>
        <begin position="263"/>
        <end position="278"/>
    </location>
</feature>
<accession>A0A7S2XSU4</accession>
<reference evidence="3" key="1">
    <citation type="submission" date="2021-01" db="EMBL/GenBank/DDBJ databases">
        <authorList>
            <person name="Corre E."/>
            <person name="Pelletier E."/>
            <person name="Niang G."/>
            <person name="Scheremetjew M."/>
            <person name="Finn R."/>
            <person name="Kale V."/>
            <person name="Holt S."/>
            <person name="Cochrane G."/>
            <person name="Meng A."/>
            <person name="Brown T."/>
            <person name="Cohen L."/>
        </authorList>
    </citation>
    <scope>NUCLEOTIDE SEQUENCE</scope>
    <source>
        <strain evidence="3">CCMP2084</strain>
    </source>
</reference>
<feature type="compositionally biased region" description="Polar residues" evidence="2">
    <location>
        <begin position="828"/>
        <end position="846"/>
    </location>
</feature>
<sequence length="947" mass="100664">MNGEEINQQPGGRGSSQKFIVENMNGSHDVPAGSAKMARSNNSLTADSSVGSPKSAQHTQPDETFSRGQARQESGLTPSDATAGLAERSAHQTQPERNDTLNDGQRVGAQHELNKPIMDSLDNSDLSKKPNLAPKEIKEVVDMSSNSVQSGKSNQIAMKKGRFRVFVDASVATNGERSISSAPPPALDPIPQGSKPIGEVTVDVASVPLDSASAPDISKVNQDSPTGPVPANIVISQFPPAMSLAPPTFDVASVQSNATQIQSIEPSAPPSNGAQTIKVTPKKKGKKKGRFVLTSADGNNRSIRSLPVVQHPKASSDVNGPVPKGSSMKKRIPKQSPTQAAVGTQPYKPQISNASSSPPGAGGSQDSRIPQNQSLTSLMDSPSASPAFVPAAPNGMIPTPPPGISRVASAPFASIPVDRVHKTLDGKGGLGKVLYFLDQMKLEVTDADRTIKELQSGMKFLREKNKELEARNRESEKRCVEEKTAREASEAKVKSLRSKLKEMKERTLSLSPHIHRQNIEEEVMNVIEPLVQSLEDVGSGRTEKVKKGWASNGSSRETSPFRRHLEAPHNKGPGPTSGSGAQIPLPPKKGGQVKKPNAIKRVNDSSALAETQGKTDAPKDLVEQPFKGNMGNRVRQNSDPNIFRNVMPAAKGHQRSLSTATGNGNLSPPTQKGASVDSGFDNSKGHSPDLQIDNTYMSNLLPSANAMTKSLSRRSVSSTVTAGSAYSLQGESFDPLHSSNGSVQAETLPPSNGPGTLHSSSMHNLESLWPPSGTSTGTNFDPLAPQRADMDSPLTSQASSPAKQTQGAGLIGKDFDPLSMPELHESSFPATPQIGNGYGSQNNHVGTGSLIPPFQMQNNLSHPQANTQQPTMMMANGQQQHINQMPSQSHGVQGTQQQMTEQNQYQPEHGRQKDDPFTALASRRGATIPQNVNAHQPMVGNWQGNGT</sequence>
<feature type="compositionally biased region" description="Basic and acidic residues" evidence="2">
    <location>
        <begin position="88"/>
        <end position="100"/>
    </location>
</feature>
<dbReference type="EMBL" id="HBHQ01018095">
    <property type="protein sequence ID" value="CAD9820285.1"/>
    <property type="molecule type" value="Transcribed_RNA"/>
</dbReference>
<feature type="region of interest" description="Disordered" evidence="2">
    <location>
        <begin position="263"/>
        <end position="402"/>
    </location>
</feature>
<name>A0A7S2XSU4_9STRA</name>
<evidence type="ECO:0000313" key="3">
    <source>
        <dbReference type="EMBL" id="CAD9820285.1"/>
    </source>
</evidence>
<feature type="compositionally biased region" description="Polar residues" evidence="2">
    <location>
        <begin position="793"/>
        <end position="807"/>
    </location>
</feature>
<proteinExistence type="predicted"/>
<feature type="region of interest" description="Disordered" evidence="2">
    <location>
        <begin position="731"/>
        <end position="846"/>
    </location>
</feature>
<organism evidence="3">
    <name type="scientific">Attheya septentrionalis</name>
    <dbReference type="NCBI Taxonomy" id="420275"/>
    <lineage>
        <taxon>Eukaryota</taxon>
        <taxon>Sar</taxon>
        <taxon>Stramenopiles</taxon>
        <taxon>Ochrophyta</taxon>
        <taxon>Bacillariophyta</taxon>
        <taxon>Coscinodiscophyceae</taxon>
        <taxon>Chaetocerotophycidae</taxon>
        <taxon>Chaetocerotales</taxon>
        <taxon>Attheyaceae</taxon>
        <taxon>Attheya</taxon>
    </lineage>
</organism>
<keyword evidence="1" id="KW-0175">Coiled coil</keyword>
<feature type="compositionally biased region" description="Polar residues" evidence="2">
    <location>
        <begin position="365"/>
        <end position="380"/>
    </location>
</feature>
<feature type="region of interest" description="Disordered" evidence="2">
    <location>
        <begin position="1"/>
        <end position="132"/>
    </location>
</feature>
<feature type="compositionally biased region" description="Polar residues" evidence="2">
    <location>
        <begin position="737"/>
        <end position="764"/>
    </location>
</feature>
<feature type="compositionally biased region" description="Basic residues" evidence="2">
    <location>
        <begin position="280"/>
        <end position="290"/>
    </location>
</feature>
<feature type="compositionally biased region" description="Basic and acidic residues" evidence="2">
    <location>
        <begin position="559"/>
        <end position="569"/>
    </location>
</feature>
<feature type="coiled-coil region" evidence="1">
    <location>
        <begin position="437"/>
        <end position="506"/>
    </location>
</feature>
<feature type="region of interest" description="Disordered" evidence="2">
    <location>
        <begin position="175"/>
        <end position="197"/>
    </location>
</feature>
<feature type="region of interest" description="Disordered" evidence="2">
    <location>
        <begin position="885"/>
        <end position="947"/>
    </location>
</feature>
<evidence type="ECO:0000256" key="2">
    <source>
        <dbReference type="SAM" id="MobiDB-lite"/>
    </source>
</evidence>
<gene>
    <name evidence="3" type="ORF">ASEP1449_LOCUS12118</name>
</gene>
<feature type="region of interest" description="Disordered" evidence="2">
    <location>
        <begin position="213"/>
        <end position="232"/>
    </location>
</feature>
<evidence type="ECO:0000256" key="1">
    <source>
        <dbReference type="SAM" id="Coils"/>
    </source>
</evidence>
<feature type="compositionally biased region" description="Polar residues" evidence="2">
    <location>
        <begin position="604"/>
        <end position="614"/>
    </location>
</feature>
<dbReference type="AlphaFoldDB" id="A0A7S2XSU4"/>
<feature type="compositionally biased region" description="Polar residues" evidence="2">
    <location>
        <begin position="1"/>
        <end position="18"/>
    </location>
</feature>
<feature type="compositionally biased region" description="Polar residues" evidence="2">
    <location>
        <begin position="66"/>
        <end position="80"/>
    </location>
</feature>
<feature type="compositionally biased region" description="Polar residues" evidence="2">
    <location>
        <begin position="39"/>
        <end position="59"/>
    </location>
</feature>
<feature type="region of interest" description="Disordered" evidence="2">
    <location>
        <begin position="537"/>
        <end position="693"/>
    </location>
</feature>
<feature type="compositionally biased region" description="Polar residues" evidence="2">
    <location>
        <begin position="655"/>
        <end position="673"/>
    </location>
</feature>
<protein>
    <submittedName>
        <fullName evidence="3">Uncharacterized protein</fullName>
    </submittedName>
</protein>
<feature type="compositionally biased region" description="Low complexity" evidence="2">
    <location>
        <begin position="381"/>
        <end position="393"/>
    </location>
</feature>